<dbReference type="EMBL" id="MU826351">
    <property type="protein sequence ID" value="KAJ7380970.1"/>
    <property type="molecule type" value="Genomic_DNA"/>
</dbReference>
<gene>
    <name evidence="1" type="ORF">OS493_004562</name>
</gene>
<dbReference type="OrthoDB" id="6136658at2759"/>
<protein>
    <submittedName>
        <fullName evidence="1">Uncharacterized protein</fullName>
    </submittedName>
</protein>
<comment type="caution">
    <text evidence="1">The sequence shown here is derived from an EMBL/GenBank/DDBJ whole genome shotgun (WGS) entry which is preliminary data.</text>
</comment>
<dbReference type="Proteomes" id="UP001163046">
    <property type="component" value="Unassembled WGS sequence"/>
</dbReference>
<dbReference type="AlphaFoldDB" id="A0A9X0CZ71"/>
<keyword evidence="2" id="KW-1185">Reference proteome</keyword>
<reference evidence="1" key="1">
    <citation type="submission" date="2023-01" db="EMBL/GenBank/DDBJ databases">
        <title>Genome assembly of the deep-sea coral Lophelia pertusa.</title>
        <authorList>
            <person name="Herrera S."/>
            <person name="Cordes E."/>
        </authorList>
    </citation>
    <scope>NUCLEOTIDE SEQUENCE</scope>
    <source>
        <strain evidence="1">USNM1676648</strain>
        <tissue evidence="1">Polyp</tissue>
    </source>
</reference>
<proteinExistence type="predicted"/>
<evidence type="ECO:0000313" key="2">
    <source>
        <dbReference type="Proteomes" id="UP001163046"/>
    </source>
</evidence>
<name>A0A9X0CZ71_9CNID</name>
<sequence>MAKFNAFDGACDGSAVLLLLGEVPAFSSAMQSSAKAVRDHVRNELAHCNLYRLGCSKVSRTVFMRCRHCVQSLLLSPSDETKLLGELGDWETKGTKFCGNSPVDPSLLSLVHNEVSQLASNLDDFVLQVQRRKKTYWRLAFQKSRNLLINF</sequence>
<accession>A0A9X0CZ71</accession>
<evidence type="ECO:0000313" key="1">
    <source>
        <dbReference type="EMBL" id="KAJ7380970.1"/>
    </source>
</evidence>
<organism evidence="1 2">
    <name type="scientific">Desmophyllum pertusum</name>
    <dbReference type="NCBI Taxonomy" id="174260"/>
    <lineage>
        <taxon>Eukaryota</taxon>
        <taxon>Metazoa</taxon>
        <taxon>Cnidaria</taxon>
        <taxon>Anthozoa</taxon>
        <taxon>Hexacorallia</taxon>
        <taxon>Scleractinia</taxon>
        <taxon>Caryophylliina</taxon>
        <taxon>Caryophylliidae</taxon>
        <taxon>Desmophyllum</taxon>
    </lineage>
</organism>